<evidence type="ECO:0000313" key="3">
    <source>
        <dbReference type="EMBL" id="MBB2985628.1"/>
    </source>
</evidence>
<evidence type="ECO:0000256" key="1">
    <source>
        <dbReference type="SAM" id="MobiDB-lite"/>
    </source>
</evidence>
<keyword evidence="5" id="KW-1185">Reference proteome</keyword>
<feature type="compositionally biased region" description="Polar residues" evidence="1">
    <location>
        <begin position="50"/>
        <end position="67"/>
    </location>
</feature>
<dbReference type="Proteomes" id="UP000278440">
    <property type="component" value="Unassembled WGS sequence"/>
</dbReference>
<proteinExistence type="predicted"/>
<evidence type="ECO:0000313" key="5">
    <source>
        <dbReference type="Proteomes" id="UP000278440"/>
    </source>
</evidence>
<keyword evidence="2" id="KW-0472">Membrane</keyword>
<organism evidence="4 5">
    <name type="scientific">Terracoccus luteus</name>
    <dbReference type="NCBI Taxonomy" id="53356"/>
    <lineage>
        <taxon>Bacteria</taxon>
        <taxon>Bacillati</taxon>
        <taxon>Actinomycetota</taxon>
        <taxon>Actinomycetes</taxon>
        <taxon>Micrococcales</taxon>
        <taxon>Intrasporangiaceae</taxon>
        <taxon>Terracoccus</taxon>
    </lineage>
</organism>
<reference evidence="4 5" key="1">
    <citation type="submission" date="2018-10" db="EMBL/GenBank/DDBJ databases">
        <title>Sequencing the genomes of 1000 actinobacteria strains.</title>
        <authorList>
            <person name="Klenk H.-P."/>
        </authorList>
    </citation>
    <scope>NUCLEOTIDE SEQUENCE [LARGE SCALE GENOMIC DNA]</scope>
    <source>
        <strain evidence="4 5">DSM 44267</strain>
    </source>
</reference>
<dbReference type="RefSeq" id="WP_121032569.1">
    <property type="nucleotide sequence ID" value="NZ_JACHVT010000002.1"/>
</dbReference>
<dbReference type="Proteomes" id="UP000590811">
    <property type="component" value="Unassembled WGS sequence"/>
</dbReference>
<name>A0A495XWN4_9MICO</name>
<dbReference type="EMBL" id="JACHVT010000002">
    <property type="protein sequence ID" value="MBB2985628.1"/>
    <property type="molecule type" value="Genomic_DNA"/>
</dbReference>
<evidence type="ECO:0000313" key="4">
    <source>
        <dbReference type="EMBL" id="RKT78382.1"/>
    </source>
</evidence>
<feature type="region of interest" description="Disordered" evidence="1">
    <location>
        <begin position="39"/>
        <end position="109"/>
    </location>
</feature>
<reference evidence="3 6" key="2">
    <citation type="submission" date="2020-08" db="EMBL/GenBank/DDBJ databases">
        <title>Genomic Encyclopedia of Type Strains, Phase IV (KMG-V): Genome sequencing to study the core and pangenomes of soil and plant-associated prokaryotes.</title>
        <authorList>
            <person name="Whitman W."/>
        </authorList>
    </citation>
    <scope>NUCLEOTIDE SEQUENCE [LARGE SCALE GENOMIC DNA]</scope>
    <source>
        <strain evidence="3 6">B3ACCR2</strain>
    </source>
</reference>
<protein>
    <submittedName>
        <fullName evidence="4">Uncharacterized protein</fullName>
    </submittedName>
</protein>
<comment type="caution">
    <text evidence="4">The sequence shown here is derived from an EMBL/GenBank/DDBJ whole genome shotgun (WGS) entry which is preliminary data.</text>
</comment>
<accession>A0A495XWN4</accession>
<dbReference type="AlphaFoldDB" id="A0A495XWN4"/>
<evidence type="ECO:0000256" key="2">
    <source>
        <dbReference type="SAM" id="Phobius"/>
    </source>
</evidence>
<evidence type="ECO:0000313" key="6">
    <source>
        <dbReference type="Proteomes" id="UP000590811"/>
    </source>
</evidence>
<gene>
    <name evidence="4" type="ORF">DFJ68_1826</name>
    <name evidence="3" type="ORF">FHW14_000777</name>
</gene>
<feature type="transmembrane region" description="Helical" evidence="2">
    <location>
        <begin position="12"/>
        <end position="30"/>
    </location>
</feature>
<sequence length="109" mass="11354">MGDGGNLPIGPGFGGFVAFFVMALALWLLVRNMNGRLRRMAYRERDRAGTTPTRSLPTRTDGQTTTDAGRPASETGDDSRVDQDATPGRAPGSADGEADGTADGTGPRA</sequence>
<keyword evidence="2" id="KW-1133">Transmembrane helix</keyword>
<dbReference type="EMBL" id="RBXT01000001">
    <property type="protein sequence ID" value="RKT78382.1"/>
    <property type="molecule type" value="Genomic_DNA"/>
</dbReference>
<dbReference type="OrthoDB" id="5149263at2"/>
<keyword evidence="2" id="KW-0812">Transmembrane</keyword>
<feature type="compositionally biased region" description="Low complexity" evidence="1">
    <location>
        <begin position="92"/>
        <end position="109"/>
    </location>
</feature>